<dbReference type="AlphaFoldDB" id="A0A510PQ46"/>
<dbReference type="GO" id="GO:0005737">
    <property type="term" value="C:cytoplasm"/>
    <property type="evidence" value="ECO:0007669"/>
    <property type="project" value="TreeGrafter"/>
</dbReference>
<keyword evidence="5" id="KW-0401">Integrin</keyword>
<keyword evidence="3" id="KW-0106">Calcium</keyword>
<dbReference type="SUPFAM" id="SSF141072">
    <property type="entry name" value="CalX-like"/>
    <property type="match status" value="3"/>
</dbReference>
<dbReference type="GO" id="GO:0010855">
    <property type="term" value="F:adenylate cyclase inhibitor activity"/>
    <property type="evidence" value="ECO:0007669"/>
    <property type="project" value="TreeGrafter"/>
</dbReference>
<protein>
    <submittedName>
        <fullName evidence="5">Na-Ca exchanger/integrin-beta4</fullName>
    </submittedName>
</protein>
<dbReference type="InterPro" id="IPR011050">
    <property type="entry name" value="Pectin_lyase_fold/virulence"/>
</dbReference>
<evidence type="ECO:0000256" key="1">
    <source>
        <dbReference type="ARBA" id="ARBA00022729"/>
    </source>
</evidence>
<feature type="non-terminal residue" evidence="5">
    <location>
        <position position="1"/>
    </location>
</feature>
<dbReference type="EMBL" id="BHVU01000480">
    <property type="protein sequence ID" value="GCA95819.1"/>
    <property type="molecule type" value="Genomic_DNA"/>
</dbReference>
<dbReference type="SUPFAM" id="SSF51126">
    <property type="entry name" value="Pectin lyase-like"/>
    <property type="match status" value="1"/>
</dbReference>
<dbReference type="PANTHER" id="PTHR46682:SF1">
    <property type="entry name" value="ADHESION G-PROTEIN COUPLED RECEPTOR V1"/>
    <property type="match status" value="1"/>
</dbReference>
<feature type="domain" description="Calx-beta" evidence="4">
    <location>
        <begin position="752"/>
        <end position="858"/>
    </location>
</feature>
<name>A0A510PQ46_MICAE</name>
<gene>
    <name evidence="5" type="ORF">MAE30S32_44710</name>
</gene>
<evidence type="ECO:0000259" key="4">
    <source>
        <dbReference type="SMART" id="SM00237"/>
    </source>
</evidence>
<sequence length="940" mass="96847">AIFASLVLGESLSEEALAYMKAEDDAGVVIINGEIITVEQQVTRTWNAPINGFWDVSSNWTGNQLPVAGDDVIISFPSNNITTTYRTGNNSLNSVLSDEAFVINGGILTVNNLTVNDTLTLSNGTLALNGTTGSTVDNLTQSGGTLSGTGEVIVNNNYNWTSGTQSGSGKTTLKGTTNISTTNTKSVDTRTIENQGTVTWTNGDIYLYNGATWNNTATGVFDIQGNNGFYQWYSNQAKLNNAGTLKKTAGTGTTTISTQLNNTGTVQVQTGTLNLTGGGSSSGVLQVNSGANLNFGGGNHTLSDGQLTGSGIISVNGANLTVSGAIVSDVNNLTLSNGTLALNGTTGSTVDNLTQSGGTLSGTGEVIVNNNYNWTSGTQSGTGKTTLKGTTNISTTNTKSVDTRTIENQGTVTWTNGDIYLYNGATWNNTATGVFDIQGNNGFYQWYSNQAKLNNAGTLKKTAGTGTTTISTQLNNTGTVQVQTGTLNLTGGGSSSGNWNLSNGATLQLANNYTLQGGVVTGNGTVIGNVANLTQINPGDGVGQLNITGNYNQNSSATLNIELGGNTNYDKLNITGNATLGGTLNISLVNGFAPVLGERYTIFNYGGTLTGGFSNINGLNLGNGLLLQSLIVNKSLVLDVVQDVNYKPGIFSFATTNFSVNENGTPVNAITINRTAGTDGIVSVTLTPTAGTATAGTDYNSSPITITFNPGEASKTVNIPIIDDNIYEGNETLNLTLSSPTGGATLGTQTTATLTIVDNDLPTVSLAVSPASVTEDGTSNLVYTFTRTGNTANPLTVSFNVGGNATFNNDYTQNGAASFNATSGTITFAAGSDTATLTIDPTADTIFEQDETVSLTLVSSANYIRETTNTVTSTIINDDVNAGVLSFSNSQFSVNEDGTPVVAVTVNRTGNITGSVSATINLTNGTATAPSDYNNTPITV</sequence>
<dbReference type="InterPro" id="IPR038081">
    <property type="entry name" value="CalX-like_sf"/>
</dbReference>
<dbReference type="GO" id="GO:0001965">
    <property type="term" value="F:G-protein alpha-subunit binding"/>
    <property type="evidence" value="ECO:0007669"/>
    <property type="project" value="TreeGrafter"/>
</dbReference>
<keyword evidence="1" id="KW-0732">Signal</keyword>
<evidence type="ECO:0000256" key="2">
    <source>
        <dbReference type="ARBA" id="ARBA00022737"/>
    </source>
</evidence>
<evidence type="ECO:0000313" key="6">
    <source>
        <dbReference type="Proteomes" id="UP000321223"/>
    </source>
</evidence>
<dbReference type="SMART" id="SM00237">
    <property type="entry name" value="Calx_beta"/>
    <property type="match status" value="2"/>
</dbReference>
<proteinExistence type="predicted"/>
<dbReference type="PANTHER" id="PTHR46682">
    <property type="entry name" value="ADHESION G-PROTEIN COUPLED RECEPTOR V1"/>
    <property type="match status" value="1"/>
</dbReference>
<dbReference type="Pfam" id="PF03160">
    <property type="entry name" value="Calx-beta"/>
    <property type="match status" value="2"/>
</dbReference>
<keyword evidence="2" id="KW-0677">Repeat</keyword>
<evidence type="ECO:0000256" key="3">
    <source>
        <dbReference type="ARBA" id="ARBA00022837"/>
    </source>
</evidence>
<feature type="domain" description="Calx-beta" evidence="4">
    <location>
        <begin position="638"/>
        <end position="738"/>
    </location>
</feature>
<reference evidence="5 6" key="1">
    <citation type="journal article" date="2019" name="Appl. Environ. Microbiol.">
        <title>Co-occurrence of broad and narrow host-range viruses infecting the toxic bloom-forming cyanobacterium Microcystis aeruginosa.</title>
        <authorList>
            <person name="Morimoto D."/>
            <person name="Tominaga K."/>
            <person name="Nishimura Y."/>
            <person name="Yoshida N."/>
            <person name="Kimura S."/>
            <person name="Sako Y."/>
            <person name="Yoshida T."/>
        </authorList>
    </citation>
    <scope>NUCLEOTIDE SEQUENCE [LARGE SCALE GENOMIC DNA]</scope>
    <source>
        <strain evidence="5 6">11-30S32</strain>
    </source>
</reference>
<accession>A0A510PQ46</accession>
<dbReference type="Proteomes" id="UP000321223">
    <property type="component" value="Unassembled WGS sequence"/>
</dbReference>
<dbReference type="InterPro" id="IPR003644">
    <property type="entry name" value="Calx_beta"/>
</dbReference>
<dbReference type="GO" id="GO:0004930">
    <property type="term" value="F:G protein-coupled receptor activity"/>
    <property type="evidence" value="ECO:0007669"/>
    <property type="project" value="InterPro"/>
</dbReference>
<comment type="caution">
    <text evidence="5">The sequence shown here is derived from an EMBL/GenBank/DDBJ whole genome shotgun (WGS) entry which is preliminary data.</text>
</comment>
<dbReference type="GO" id="GO:0071277">
    <property type="term" value="P:cellular response to calcium ion"/>
    <property type="evidence" value="ECO:0007669"/>
    <property type="project" value="TreeGrafter"/>
</dbReference>
<dbReference type="GO" id="GO:0016020">
    <property type="term" value="C:membrane"/>
    <property type="evidence" value="ECO:0007669"/>
    <property type="project" value="InterPro"/>
</dbReference>
<feature type="non-terminal residue" evidence="5">
    <location>
        <position position="940"/>
    </location>
</feature>
<organism evidence="5 6">
    <name type="scientific">Microcystis aeruginosa 11-30S32</name>
    <dbReference type="NCBI Taxonomy" id="2358142"/>
    <lineage>
        <taxon>Bacteria</taxon>
        <taxon>Bacillati</taxon>
        <taxon>Cyanobacteriota</taxon>
        <taxon>Cyanophyceae</taxon>
        <taxon>Oscillatoriophycideae</taxon>
        <taxon>Chroococcales</taxon>
        <taxon>Microcystaceae</taxon>
        <taxon>Microcystis</taxon>
    </lineage>
</organism>
<dbReference type="Gene3D" id="2.60.40.2030">
    <property type="match status" value="3"/>
</dbReference>
<dbReference type="InterPro" id="IPR026919">
    <property type="entry name" value="ADGRV1"/>
</dbReference>
<dbReference type="FunFam" id="2.60.40.2030:FF:000017">
    <property type="entry name" value="Adhesion G protein-coupled receptor V1"/>
    <property type="match status" value="1"/>
</dbReference>
<dbReference type="GO" id="GO:0007229">
    <property type="term" value="P:integrin-mediated signaling pathway"/>
    <property type="evidence" value="ECO:0007669"/>
    <property type="project" value="UniProtKB-KW"/>
</dbReference>
<evidence type="ECO:0000313" key="5">
    <source>
        <dbReference type="EMBL" id="GCA95819.1"/>
    </source>
</evidence>